<organism evidence="1 2">
    <name type="scientific">Arctium lappa</name>
    <name type="common">Greater burdock</name>
    <name type="synonym">Lappa major</name>
    <dbReference type="NCBI Taxonomy" id="4217"/>
    <lineage>
        <taxon>Eukaryota</taxon>
        <taxon>Viridiplantae</taxon>
        <taxon>Streptophyta</taxon>
        <taxon>Embryophyta</taxon>
        <taxon>Tracheophyta</taxon>
        <taxon>Spermatophyta</taxon>
        <taxon>Magnoliopsida</taxon>
        <taxon>eudicotyledons</taxon>
        <taxon>Gunneridae</taxon>
        <taxon>Pentapetalae</taxon>
        <taxon>asterids</taxon>
        <taxon>campanulids</taxon>
        <taxon>Asterales</taxon>
        <taxon>Asteraceae</taxon>
        <taxon>Carduoideae</taxon>
        <taxon>Cardueae</taxon>
        <taxon>Arctiinae</taxon>
        <taxon>Arctium</taxon>
    </lineage>
</organism>
<protein>
    <submittedName>
        <fullName evidence="1">Uncharacterized protein</fullName>
    </submittedName>
</protein>
<sequence length="117" mass="13558">MHALSRRQLQLKLINTQTLPPYGVRIPIGSSNERIAELETQLDAERKMRELKDEEFKHLSAKMQIQEQTLASKDEEFKRLSAMVQEQGLQLQAITSFLAYQGMTLPQFHTTNNKSER</sequence>
<dbReference type="Proteomes" id="UP001055879">
    <property type="component" value="Linkage Group LG02"/>
</dbReference>
<reference evidence="1 2" key="2">
    <citation type="journal article" date="2022" name="Mol. Ecol. Resour.">
        <title>The genomes of chicory, endive, great burdock and yacon provide insights into Asteraceae paleo-polyploidization history and plant inulin production.</title>
        <authorList>
            <person name="Fan W."/>
            <person name="Wang S."/>
            <person name="Wang H."/>
            <person name="Wang A."/>
            <person name="Jiang F."/>
            <person name="Liu H."/>
            <person name="Zhao H."/>
            <person name="Xu D."/>
            <person name="Zhang Y."/>
        </authorList>
    </citation>
    <scope>NUCLEOTIDE SEQUENCE [LARGE SCALE GENOMIC DNA]</scope>
    <source>
        <strain evidence="2">cv. Niubang</strain>
    </source>
</reference>
<reference evidence="2" key="1">
    <citation type="journal article" date="2022" name="Mol. Ecol. Resour.">
        <title>The genomes of chicory, endive, great burdock and yacon provide insights into Asteraceae palaeo-polyploidization history and plant inulin production.</title>
        <authorList>
            <person name="Fan W."/>
            <person name="Wang S."/>
            <person name="Wang H."/>
            <person name="Wang A."/>
            <person name="Jiang F."/>
            <person name="Liu H."/>
            <person name="Zhao H."/>
            <person name="Xu D."/>
            <person name="Zhang Y."/>
        </authorList>
    </citation>
    <scope>NUCLEOTIDE SEQUENCE [LARGE SCALE GENOMIC DNA]</scope>
    <source>
        <strain evidence="2">cv. Niubang</strain>
    </source>
</reference>
<evidence type="ECO:0000313" key="2">
    <source>
        <dbReference type="Proteomes" id="UP001055879"/>
    </source>
</evidence>
<name>A0ACB9EI75_ARCLA</name>
<proteinExistence type="predicted"/>
<gene>
    <name evidence="1" type="ORF">L6452_05841</name>
</gene>
<accession>A0ACB9EI75</accession>
<evidence type="ECO:0000313" key="1">
    <source>
        <dbReference type="EMBL" id="KAI3758283.1"/>
    </source>
</evidence>
<comment type="caution">
    <text evidence="1">The sequence shown here is derived from an EMBL/GenBank/DDBJ whole genome shotgun (WGS) entry which is preliminary data.</text>
</comment>
<dbReference type="EMBL" id="CM042048">
    <property type="protein sequence ID" value="KAI3758283.1"/>
    <property type="molecule type" value="Genomic_DNA"/>
</dbReference>
<keyword evidence="2" id="KW-1185">Reference proteome</keyword>